<evidence type="ECO:0000313" key="1">
    <source>
        <dbReference type="EMBL" id="KAK9700301.1"/>
    </source>
</evidence>
<dbReference type="AlphaFoldDB" id="A0AAW1JCQ0"/>
<evidence type="ECO:0000313" key="2">
    <source>
        <dbReference type="Proteomes" id="UP001443914"/>
    </source>
</evidence>
<dbReference type="PANTHER" id="PTHR36616">
    <property type="entry name" value="BNAC07G32700D PROTEIN"/>
    <property type="match status" value="1"/>
</dbReference>
<comment type="caution">
    <text evidence="1">The sequence shown here is derived from an EMBL/GenBank/DDBJ whole genome shotgun (WGS) entry which is preliminary data.</text>
</comment>
<protein>
    <submittedName>
        <fullName evidence="1">Uncharacterized protein</fullName>
    </submittedName>
</protein>
<dbReference type="PANTHER" id="PTHR36616:SF4">
    <property type="entry name" value="OS03G0174800 PROTEIN"/>
    <property type="match status" value="1"/>
</dbReference>
<keyword evidence="2" id="KW-1185">Reference proteome</keyword>
<organism evidence="1 2">
    <name type="scientific">Saponaria officinalis</name>
    <name type="common">Common soapwort</name>
    <name type="synonym">Lychnis saponaria</name>
    <dbReference type="NCBI Taxonomy" id="3572"/>
    <lineage>
        <taxon>Eukaryota</taxon>
        <taxon>Viridiplantae</taxon>
        <taxon>Streptophyta</taxon>
        <taxon>Embryophyta</taxon>
        <taxon>Tracheophyta</taxon>
        <taxon>Spermatophyta</taxon>
        <taxon>Magnoliopsida</taxon>
        <taxon>eudicotyledons</taxon>
        <taxon>Gunneridae</taxon>
        <taxon>Pentapetalae</taxon>
        <taxon>Caryophyllales</taxon>
        <taxon>Caryophyllaceae</taxon>
        <taxon>Caryophylleae</taxon>
        <taxon>Saponaria</taxon>
    </lineage>
</organism>
<dbReference type="Proteomes" id="UP001443914">
    <property type="component" value="Unassembled WGS sequence"/>
</dbReference>
<name>A0AAW1JCQ0_SAPOF</name>
<accession>A0AAW1JCQ0</accession>
<gene>
    <name evidence="1" type="ORF">RND81_08G230600</name>
</gene>
<sequence length="63" mass="7262">MLQFVLAVAFSAVPLTLYVPPMRHLTLFVASIEELLRETSGYRRRVFPRLRHAFRFLLNSAAA</sequence>
<proteinExistence type="predicted"/>
<dbReference type="EMBL" id="JBDFQZ010000008">
    <property type="protein sequence ID" value="KAK9700301.1"/>
    <property type="molecule type" value="Genomic_DNA"/>
</dbReference>
<reference evidence="1" key="1">
    <citation type="submission" date="2024-03" db="EMBL/GenBank/DDBJ databases">
        <title>WGS assembly of Saponaria officinalis var. Norfolk2.</title>
        <authorList>
            <person name="Jenkins J."/>
            <person name="Shu S."/>
            <person name="Grimwood J."/>
            <person name="Barry K."/>
            <person name="Goodstein D."/>
            <person name="Schmutz J."/>
            <person name="Leebens-Mack J."/>
            <person name="Osbourn A."/>
        </authorList>
    </citation>
    <scope>NUCLEOTIDE SEQUENCE [LARGE SCALE GENOMIC DNA]</scope>
    <source>
        <strain evidence="1">JIC</strain>
    </source>
</reference>